<proteinExistence type="predicted"/>
<name>A0ACC3ZK86_COLTU</name>
<gene>
    <name evidence="1" type="ORF">CTRU02_202426</name>
</gene>
<accession>A0ACC3ZK86</accession>
<evidence type="ECO:0000313" key="2">
    <source>
        <dbReference type="Proteomes" id="UP000805649"/>
    </source>
</evidence>
<dbReference type="Proteomes" id="UP000805649">
    <property type="component" value="Unassembled WGS sequence"/>
</dbReference>
<keyword evidence="2" id="KW-1185">Reference proteome</keyword>
<sequence length="366" mass="40948">MSLQSRKRHQHPHRAKTQTTIQLCQMATSEVLVHNLSLWAWRLPGITGRSPSTSPPPQPLPESFMIEGLDNDDRYRMVEDELFTIAGQFTAHLHAAEYQRLKAQTRSQNAETIRNISRPVVGSLTELARKRQEELLRKEKQREALRKAKKEAGLEEGSGDETNVSWRGTSLQGLMNSPKKKEVPLMALTRMDTGTKASTLFGGAVKSRNKRPAPTDRRDEDVETEDETDDDDLGGPVRPPVRRELARDPPATARPTQAARPVPQMPLSSTARIHRTVAGTSSNAGMKAASNTRNQPPSTTTPNSSKSKLPTTTESVVKDEDDDDDDLFTRFKNRNARTRQRRDTNTGTKEVKTEGRDHDDVIPSFM</sequence>
<reference evidence="1 2" key="1">
    <citation type="journal article" date="2020" name="Phytopathology">
        <title>Genome Sequence Resources of Colletotrichum truncatum, C. plurivorum, C. musicola, and C. sojae: Four Species Pathogenic to Soybean (Glycine max).</title>
        <authorList>
            <person name="Rogerio F."/>
            <person name="Boufleur T.R."/>
            <person name="Ciampi-Guillardi M."/>
            <person name="Sukno S.A."/>
            <person name="Thon M.R."/>
            <person name="Massola Junior N.S."/>
            <person name="Baroncelli R."/>
        </authorList>
    </citation>
    <scope>NUCLEOTIDE SEQUENCE [LARGE SCALE GENOMIC DNA]</scope>
    <source>
        <strain evidence="1 2">CMES1059</strain>
    </source>
</reference>
<evidence type="ECO:0000313" key="1">
    <source>
        <dbReference type="EMBL" id="KAL0944539.1"/>
    </source>
</evidence>
<protein>
    <submittedName>
        <fullName evidence="1">Uncharacterized protein</fullName>
    </submittedName>
</protein>
<dbReference type="EMBL" id="VUJX02000001">
    <property type="protein sequence ID" value="KAL0944539.1"/>
    <property type="molecule type" value="Genomic_DNA"/>
</dbReference>
<organism evidence="1 2">
    <name type="scientific">Colletotrichum truncatum</name>
    <name type="common">Anthracnose fungus</name>
    <name type="synonym">Colletotrichum capsici</name>
    <dbReference type="NCBI Taxonomy" id="5467"/>
    <lineage>
        <taxon>Eukaryota</taxon>
        <taxon>Fungi</taxon>
        <taxon>Dikarya</taxon>
        <taxon>Ascomycota</taxon>
        <taxon>Pezizomycotina</taxon>
        <taxon>Sordariomycetes</taxon>
        <taxon>Hypocreomycetidae</taxon>
        <taxon>Glomerellales</taxon>
        <taxon>Glomerellaceae</taxon>
        <taxon>Colletotrichum</taxon>
        <taxon>Colletotrichum truncatum species complex</taxon>
    </lineage>
</organism>
<comment type="caution">
    <text evidence="1">The sequence shown here is derived from an EMBL/GenBank/DDBJ whole genome shotgun (WGS) entry which is preliminary data.</text>
</comment>